<dbReference type="EMBL" id="BGZK01000653">
    <property type="protein sequence ID" value="GBP54732.1"/>
    <property type="molecule type" value="Genomic_DNA"/>
</dbReference>
<dbReference type="AlphaFoldDB" id="A0A4C1WVS2"/>
<keyword evidence="2" id="KW-1185">Reference proteome</keyword>
<protein>
    <submittedName>
        <fullName evidence="1">Uncharacterized protein</fullName>
    </submittedName>
</protein>
<dbReference type="Proteomes" id="UP000299102">
    <property type="component" value="Unassembled WGS sequence"/>
</dbReference>
<accession>A0A4C1WVS2</accession>
<evidence type="ECO:0000313" key="2">
    <source>
        <dbReference type="Proteomes" id="UP000299102"/>
    </source>
</evidence>
<comment type="caution">
    <text evidence="1">The sequence shown here is derived from an EMBL/GenBank/DDBJ whole genome shotgun (WGS) entry which is preliminary data.</text>
</comment>
<proteinExistence type="predicted"/>
<gene>
    <name evidence="1" type="ORF">EVAR_42932_1</name>
</gene>
<name>A0A4C1WVS2_EUMVA</name>
<sequence>MPSSAVRTVYLVYPQTGAVCGYLRKLAPGAKNGWRQFRPGGAVGHPSQGAVLAVTACVEAETDLVDSTEAVLVVWSLLDRSGEGFASFARMWAPMMGLCPSPAGREPLSFFERFLALVYFTYEGK</sequence>
<evidence type="ECO:0000313" key="1">
    <source>
        <dbReference type="EMBL" id="GBP54732.1"/>
    </source>
</evidence>
<reference evidence="1 2" key="1">
    <citation type="journal article" date="2019" name="Commun. Biol.">
        <title>The bagworm genome reveals a unique fibroin gene that provides high tensile strength.</title>
        <authorList>
            <person name="Kono N."/>
            <person name="Nakamura H."/>
            <person name="Ohtoshi R."/>
            <person name="Tomita M."/>
            <person name="Numata K."/>
            <person name="Arakawa K."/>
        </authorList>
    </citation>
    <scope>NUCLEOTIDE SEQUENCE [LARGE SCALE GENOMIC DNA]</scope>
</reference>
<organism evidence="1 2">
    <name type="scientific">Eumeta variegata</name>
    <name type="common">Bagworm moth</name>
    <name type="synonym">Eumeta japonica</name>
    <dbReference type="NCBI Taxonomy" id="151549"/>
    <lineage>
        <taxon>Eukaryota</taxon>
        <taxon>Metazoa</taxon>
        <taxon>Ecdysozoa</taxon>
        <taxon>Arthropoda</taxon>
        <taxon>Hexapoda</taxon>
        <taxon>Insecta</taxon>
        <taxon>Pterygota</taxon>
        <taxon>Neoptera</taxon>
        <taxon>Endopterygota</taxon>
        <taxon>Lepidoptera</taxon>
        <taxon>Glossata</taxon>
        <taxon>Ditrysia</taxon>
        <taxon>Tineoidea</taxon>
        <taxon>Psychidae</taxon>
        <taxon>Oiketicinae</taxon>
        <taxon>Eumeta</taxon>
    </lineage>
</organism>